<sequence>MSTLNLKKLAEQSFMTVEANNPSGSVVKLGELERAQLLSYVVDNSIFYSLTNGNDLISKDDLSLKFVKNQASIFSEKNSIGAGTPDKWRITKPIIVEWEAPIKSFEGYLAVEKGATQAIHAGTKTAKMLNQFARAFERTAFKKLENKIVDDNQKLEFDFQTKTSEECFNLLVSKATELTQTIDEKQGLDLIDASDIVILVKPVILDKISTYGIKGNFAEQSFLNGSYAVGTIGGYKIVSCPFLDKFDAIITTNFIAVAATNVIALNAGRIDNLSNDEGVYFEAQMASAIVWDKLAIGISKTAVSSKDNEDKIIELPTSKTTRIQNN</sequence>
<dbReference type="EMBL" id="MT872814">
    <property type="protein sequence ID" value="QWT28846.1"/>
    <property type="molecule type" value="Genomic_DNA"/>
</dbReference>
<accession>A0A8F2IVB3</accession>
<evidence type="ECO:0000313" key="1">
    <source>
        <dbReference type="EMBL" id="QWT28846.1"/>
    </source>
</evidence>
<proteinExistence type="predicted"/>
<dbReference type="AlphaFoldDB" id="A0A8F2IVB3"/>
<name>A0A8F2IVB3_9MOLU</name>
<protein>
    <submittedName>
        <fullName evidence="1">Uncharacterized protein</fullName>
    </submittedName>
</protein>
<organism evidence="1">
    <name type="scientific">Mycoplasma anserisalpingitidis</name>
    <dbReference type="NCBI Taxonomy" id="519450"/>
    <lineage>
        <taxon>Bacteria</taxon>
        <taxon>Bacillati</taxon>
        <taxon>Mycoplasmatota</taxon>
        <taxon>Mollicutes</taxon>
        <taxon>Mycoplasmataceae</taxon>
        <taxon>Mycoplasma</taxon>
    </lineage>
</organism>
<reference evidence="1" key="1">
    <citation type="journal article" date="2021" name="Infect. Genet. Evol.">
        <title>Novel prophage-like sequences in Mycoplasma anserisalpingitidis.</title>
        <authorList>
            <person name="Kovacs A.B."/>
            <person name="Wehmann E."/>
            <person name="Svab D."/>
            <person name="Beko K."/>
            <person name="Grozner D."/>
            <person name="Mitter A."/>
            <person name="Bali K."/>
            <person name="Morrow C.J."/>
            <person name="Banyai K."/>
            <person name="Gyuranecz M."/>
        </authorList>
    </citation>
    <scope>NUCLEOTIDE SEQUENCE</scope>
    <source>
        <strain evidence="1">MYCAV675</strain>
    </source>
</reference>